<keyword evidence="3" id="KW-1185">Reference proteome</keyword>
<reference evidence="2 3" key="1">
    <citation type="journal article" date="2019" name="Int. J. Syst. Evol. Microbiol.">
        <title>The Global Catalogue of Microorganisms (GCM) 10K type strain sequencing project: providing services to taxonomists for standard genome sequencing and annotation.</title>
        <authorList>
            <consortium name="The Broad Institute Genomics Platform"/>
            <consortium name="The Broad Institute Genome Sequencing Center for Infectious Disease"/>
            <person name="Wu L."/>
            <person name="Ma J."/>
        </authorList>
    </citation>
    <scope>NUCLEOTIDE SEQUENCE [LARGE SCALE GENOMIC DNA]</scope>
    <source>
        <strain evidence="2 3">JCM 6833</strain>
    </source>
</reference>
<dbReference type="EMBL" id="BAAATD010000001">
    <property type="protein sequence ID" value="GAA2574791.1"/>
    <property type="molecule type" value="Genomic_DNA"/>
</dbReference>
<gene>
    <name evidence="2" type="ORF">GCM10010411_03510</name>
</gene>
<evidence type="ECO:0000256" key="1">
    <source>
        <dbReference type="SAM" id="MobiDB-lite"/>
    </source>
</evidence>
<accession>A0ABN3WAH8</accession>
<evidence type="ECO:0000313" key="3">
    <source>
        <dbReference type="Proteomes" id="UP001501509"/>
    </source>
</evidence>
<name>A0ABN3WAH8_9ACTN</name>
<sequence>MDRTGELRFDPGALSAAQRAGDACVACHKKWPRPRVRVGCLPDGPGVFACADCAPALPGPREHFTEPATDAGGPVSTPALAGAAAD</sequence>
<dbReference type="Proteomes" id="UP001501509">
    <property type="component" value="Unassembled WGS sequence"/>
</dbReference>
<comment type="caution">
    <text evidence="2">The sequence shown here is derived from an EMBL/GenBank/DDBJ whole genome shotgun (WGS) entry which is preliminary data.</text>
</comment>
<evidence type="ECO:0000313" key="2">
    <source>
        <dbReference type="EMBL" id="GAA2574791.1"/>
    </source>
</evidence>
<protein>
    <submittedName>
        <fullName evidence="2">Uncharacterized protein</fullName>
    </submittedName>
</protein>
<feature type="region of interest" description="Disordered" evidence="1">
    <location>
        <begin position="61"/>
        <end position="86"/>
    </location>
</feature>
<organism evidence="2 3">
    <name type="scientific">Actinomadura fulvescens</name>
    <dbReference type="NCBI Taxonomy" id="46160"/>
    <lineage>
        <taxon>Bacteria</taxon>
        <taxon>Bacillati</taxon>
        <taxon>Actinomycetota</taxon>
        <taxon>Actinomycetes</taxon>
        <taxon>Streptosporangiales</taxon>
        <taxon>Thermomonosporaceae</taxon>
        <taxon>Actinomadura</taxon>
    </lineage>
</organism>
<proteinExistence type="predicted"/>